<reference evidence="4" key="1">
    <citation type="submission" date="2022-11" db="UniProtKB">
        <authorList>
            <consortium name="WormBaseParasite"/>
        </authorList>
    </citation>
    <scope>IDENTIFICATION</scope>
</reference>
<feature type="compositionally biased region" description="Polar residues" evidence="1">
    <location>
        <begin position="96"/>
        <end position="105"/>
    </location>
</feature>
<sequence length="136" mass="14793">MTVGQSQILFNKFIDELPPPTPRKEIKGDSVNTTKLTTKTSASPKKEDAEKHTEAIDNHISKSSEHRPKVDLRPPVSEPEPNAAHEVPTKKLTKPNPDNVQSEPQSVADNAAAITAKAFFGALCPVILALFTVVFL</sequence>
<feature type="compositionally biased region" description="Polar residues" evidence="1">
    <location>
        <begin position="30"/>
        <end position="43"/>
    </location>
</feature>
<feature type="region of interest" description="Disordered" evidence="1">
    <location>
        <begin position="13"/>
        <end position="105"/>
    </location>
</feature>
<dbReference type="Proteomes" id="UP000887566">
    <property type="component" value="Unplaced"/>
</dbReference>
<evidence type="ECO:0000256" key="2">
    <source>
        <dbReference type="SAM" id="Phobius"/>
    </source>
</evidence>
<organism evidence="3 4">
    <name type="scientific">Plectus sambesii</name>
    <dbReference type="NCBI Taxonomy" id="2011161"/>
    <lineage>
        <taxon>Eukaryota</taxon>
        <taxon>Metazoa</taxon>
        <taxon>Ecdysozoa</taxon>
        <taxon>Nematoda</taxon>
        <taxon>Chromadorea</taxon>
        <taxon>Plectida</taxon>
        <taxon>Plectina</taxon>
        <taxon>Plectoidea</taxon>
        <taxon>Plectidae</taxon>
        <taxon>Plectus</taxon>
    </lineage>
</organism>
<dbReference type="WBParaSite" id="PSAMB.scaffold11926size3053.g34499.t1">
    <property type="protein sequence ID" value="PSAMB.scaffold11926size3053.g34499.t1"/>
    <property type="gene ID" value="PSAMB.scaffold11926size3053.g34499"/>
</dbReference>
<evidence type="ECO:0000256" key="1">
    <source>
        <dbReference type="SAM" id="MobiDB-lite"/>
    </source>
</evidence>
<evidence type="ECO:0000313" key="3">
    <source>
        <dbReference type="Proteomes" id="UP000887566"/>
    </source>
</evidence>
<accession>A0A914UR15</accession>
<protein>
    <submittedName>
        <fullName evidence="4">Uncharacterized protein</fullName>
    </submittedName>
</protein>
<proteinExistence type="predicted"/>
<keyword evidence="2" id="KW-0812">Transmembrane</keyword>
<feature type="transmembrane region" description="Helical" evidence="2">
    <location>
        <begin position="118"/>
        <end position="135"/>
    </location>
</feature>
<keyword evidence="3" id="KW-1185">Reference proteome</keyword>
<name>A0A914UR15_9BILA</name>
<keyword evidence="2" id="KW-1133">Transmembrane helix</keyword>
<evidence type="ECO:0000313" key="4">
    <source>
        <dbReference type="WBParaSite" id="PSAMB.scaffold11926size3053.g34499.t1"/>
    </source>
</evidence>
<feature type="compositionally biased region" description="Basic and acidic residues" evidence="1">
    <location>
        <begin position="44"/>
        <end position="72"/>
    </location>
</feature>
<dbReference type="AlphaFoldDB" id="A0A914UR15"/>
<keyword evidence="2" id="KW-0472">Membrane</keyword>